<feature type="chain" id="PRO_5037227003" evidence="2">
    <location>
        <begin position="18"/>
        <end position="162"/>
    </location>
</feature>
<organism evidence="3 4">
    <name type="scientific">Hymenobacter montanus</name>
    <dbReference type="NCBI Taxonomy" id="2771359"/>
    <lineage>
        <taxon>Bacteria</taxon>
        <taxon>Pseudomonadati</taxon>
        <taxon>Bacteroidota</taxon>
        <taxon>Cytophagia</taxon>
        <taxon>Cytophagales</taxon>
        <taxon>Hymenobacteraceae</taxon>
        <taxon>Hymenobacter</taxon>
    </lineage>
</organism>
<gene>
    <name evidence="3" type="ORF">IC235_19425</name>
</gene>
<name>A0A927GLD1_9BACT</name>
<dbReference type="Proteomes" id="UP000612233">
    <property type="component" value="Unassembled WGS sequence"/>
</dbReference>
<proteinExistence type="predicted"/>
<feature type="signal peptide" evidence="2">
    <location>
        <begin position="1"/>
        <end position="17"/>
    </location>
</feature>
<evidence type="ECO:0000313" key="4">
    <source>
        <dbReference type="Proteomes" id="UP000612233"/>
    </source>
</evidence>
<reference evidence="3" key="1">
    <citation type="submission" date="2020-09" db="EMBL/GenBank/DDBJ databases">
        <authorList>
            <person name="Kim M.K."/>
        </authorList>
    </citation>
    <scope>NUCLEOTIDE SEQUENCE</scope>
    <source>
        <strain evidence="3">BT664</strain>
    </source>
</reference>
<evidence type="ECO:0000256" key="1">
    <source>
        <dbReference type="SAM" id="MobiDB-lite"/>
    </source>
</evidence>
<keyword evidence="4" id="KW-1185">Reference proteome</keyword>
<evidence type="ECO:0000256" key="2">
    <source>
        <dbReference type="SAM" id="SignalP"/>
    </source>
</evidence>
<feature type="compositionally biased region" description="Low complexity" evidence="1">
    <location>
        <begin position="46"/>
        <end position="68"/>
    </location>
</feature>
<dbReference type="AlphaFoldDB" id="A0A927GLD1"/>
<accession>A0A927GLD1</accession>
<sequence>MKSALFFLLLLAGLPLAGRAQSASRMDSLRRHGELTGARPSGGLLARPRATAPRSTPAGRPRGAAADPVQQHLLGTTVNLAEARAEQLPDLYEQFISTTRAERRQWSYEQWDAAGAVLARLNERYAQVRTELPLEERLRIRTFQGEYHALRGARKVKSAIDE</sequence>
<comment type="caution">
    <text evidence="3">The sequence shown here is derived from an EMBL/GenBank/DDBJ whole genome shotgun (WGS) entry which is preliminary data.</text>
</comment>
<dbReference type="EMBL" id="JACXAD010000027">
    <property type="protein sequence ID" value="MBD2770064.1"/>
    <property type="molecule type" value="Genomic_DNA"/>
</dbReference>
<protein>
    <submittedName>
        <fullName evidence="3">Uncharacterized protein</fullName>
    </submittedName>
</protein>
<feature type="region of interest" description="Disordered" evidence="1">
    <location>
        <begin position="27"/>
        <end position="70"/>
    </location>
</feature>
<keyword evidence="2" id="KW-0732">Signal</keyword>
<dbReference type="RefSeq" id="WP_191006875.1">
    <property type="nucleotide sequence ID" value="NZ_JACXAD010000027.1"/>
</dbReference>
<evidence type="ECO:0000313" key="3">
    <source>
        <dbReference type="EMBL" id="MBD2770064.1"/>
    </source>
</evidence>